<dbReference type="RefSeq" id="WP_145057719.1">
    <property type="nucleotide sequence ID" value="NZ_CP036263.1"/>
</dbReference>
<dbReference type="KEGG" id="amob:HG15A2_06450"/>
<name>A0A517MR76_9BACT</name>
<proteinExistence type="predicted"/>
<reference evidence="1 2" key="1">
    <citation type="submission" date="2019-02" db="EMBL/GenBank/DDBJ databases">
        <title>Deep-cultivation of Planctomycetes and their phenomic and genomic characterization uncovers novel biology.</title>
        <authorList>
            <person name="Wiegand S."/>
            <person name="Jogler M."/>
            <person name="Boedeker C."/>
            <person name="Pinto D."/>
            <person name="Vollmers J."/>
            <person name="Rivas-Marin E."/>
            <person name="Kohn T."/>
            <person name="Peeters S.H."/>
            <person name="Heuer A."/>
            <person name="Rast P."/>
            <person name="Oberbeckmann S."/>
            <person name="Bunk B."/>
            <person name="Jeske O."/>
            <person name="Meyerdierks A."/>
            <person name="Storesund J.E."/>
            <person name="Kallscheuer N."/>
            <person name="Luecker S."/>
            <person name="Lage O.M."/>
            <person name="Pohl T."/>
            <person name="Merkel B.J."/>
            <person name="Hornburger P."/>
            <person name="Mueller R.-W."/>
            <person name="Bruemmer F."/>
            <person name="Labrenz M."/>
            <person name="Spormann A.M."/>
            <person name="Op den Camp H."/>
            <person name="Overmann J."/>
            <person name="Amann R."/>
            <person name="Jetten M.S.M."/>
            <person name="Mascher T."/>
            <person name="Medema M.H."/>
            <person name="Devos D.P."/>
            <person name="Kaster A.-K."/>
            <person name="Ovreas L."/>
            <person name="Rohde M."/>
            <person name="Galperin M.Y."/>
            <person name="Jogler C."/>
        </authorList>
    </citation>
    <scope>NUCLEOTIDE SEQUENCE [LARGE SCALE GENOMIC DNA]</scope>
    <source>
        <strain evidence="1 2">HG15A2</strain>
    </source>
</reference>
<dbReference type="EMBL" id="CP036263">
    <property type="protein sequence ID" value="QDS97384.1"/>
    <property type="molecule type" value="Genomic_DNA"/>
</dbReference>
<accession>A0A517MR76</accession>
<evidence type="ECO:0000313" key="1">
    <source>
        <dbReference type="EMBL" id="QDS97384.1"/>
    </source>
</evidence>
<organism evidence="1 2">
    <name type="scientific">Adhaeretor mobilis</name>
    <dbReference type="NCBI Taxonomy" id="1930276"/>
    <lineage>
        <taxon>Bacteria</taxon>
        <taxon>Pseudomonadati</taxon>
        <taxon>Planctomycetota</taxon>
        <taxon>Planctomycetia</taxon>
        <taxon>Pirellulales</taxon>
        <taxon>Lacipirellulaceae</taxon>
        <taxon>Adhaeretor</taxon>
    </lineage>
</organism>
<protein>
    <submittedName>
        <fullName evidence="1">Uncharacterized protein</fullName>
    </submittedName>
</protein>
<evidence type="ECO:0000313" key="2">
    <source>
        <dbReference type="Proteomes" id="UP000319852"/>
    </source>
</evidence>
<dbReference type="AlphaFoldDB" id="A0A517MR76"/>
<dbReference type="Proteomes" id="UP000319852">
    <property type="component" value="Chromosome"/>
</dbReference>
<dbReference type="OrthoDB" id="261242at2"/>
<gene>
    <name evidence="1" type="ORF">HG15A2_06450</name>
</gene>
<keyword evidence="2" id="KW-1185">Reference proteome</keyword>
<sequence length="257" mass="28457">MNGTTWQINGNKAEFSGESFSAGVDLTRPDLGLQNISQRRSAIQGHVLGVAIESGVAGRTADEKHNEAPTEAYARGNELVATYAPTVDHPVGFQVYWEVQNEDGEAVVVDVTVSVQTPLLETYPKVLVRSTVDCVDCKFHPSNASDEEQAPAAGEEWIVLQRGFSLVELPSAEDENSVFYAEMVHPTDFLDWRQSSAGDAESRTQWRMCDHFMEKGVIRRLRARALFTISTLENRAPYSIAKQELQELATEQPPLTT</sequence>